<protein>
    <submittedName>
        <fullName evidence="6">Uncharacterized protein</fullName>
    </submittedName>
</protein>
<comment type="caution">
    <text evidence="6">The sequence shown here is derived from an EMBL/GenBank/DDBJ whole genome shotgun (WGS) entry which is preliminary data.</text>
</comment>
<dbReference type="PANTHER" id="PTHR46127">
    <property type="entry name" value="CILIA- AND FLAGELLA-ASSOCIATED PROTEIN 65"/>
    <property type="match status" value="1"/>
</dbReference>
<dbReference type="InterPro" id="IPR056344">
    <property type="entry name" value="Ig_CFAP65-like_9th"/>
</dbReference>
<feature type="domain" description="CFAP65 eight Ig-like" evidence="4">
    <location>
        <begin position="876"/>
        <end position="966"/>
    </location>
</feature>
<dbReference type="InterPro" id="IPR052614">
    <property type="entry name" value="CFAP65"/>
</dbReference>
<dbReference type="SUPFAM" id="SSF49354">
    <property type="entry name" value="PapD-like"/>
    <property type="match status" value="1"/>
</dbReference>
<feature type="domain" description="CFAP65 seventh Ig-like" evidence="5">
    <location>
        <begin position="762"/>
        <end position="873"/>
    </location>
</feature>
<evidence type="ECO:0000259" key="3">
    <source>
        <dbReference type="Pfam" id="PF24816"/>
    </source>
</evidence>
<dbReference type="PANTHER" id="PTHR46127:SF1">
    <property type="entry name" value="CILIA- AND FLAGELLA-ASSOCIATED PROTEIN 65"/>
    <property type="match status" value="1"/>
</dbReference>
<feature type="domain" description="CFAP65 fourth Ig-like" evidence="2">
    <location>
        <begin position="315"/>
        <end position="407"/>
    </location>
</feature>
<dbReference type="OMA" id="QQLKVMV"/>
<dbReference type="Proteomes" id="UP000825935">
    <property type="component" value="Chromosome 39"/>
</dbReference>
<gene>
    <name evidence="6" type="ORF">KP509_39G050100</name>
</gene>
<evidence type="ECO:0000259" key="4">
    <source>
        <dbReference type="Pfam" id="PF25248"/>
    </source>
</evidence>
<evidence type="ECO:0000259" key="2">
    <source>
        <dbReference type="Pfam" id="PF24507"/>
    </source>
</evidence>
<dbReference type="EMBL" id="CM035444">
    <property type="protein sequence ID" value="KAH7277422.1"/>
    <property type="molecule type" value="Genomic_DNA"/>
</dbReference>
<organism evidence="6 7">
    <name type="scientific">Ceratopteris richardii</name>
    <name type="common">Triangle waterfern</name>
    <dbReference type="NCBI Taxonomy" id="49495"/>
    <lineage>
        <taxon>Eukaryota</taxon>
        <taxon>Viridiplantae</taxon>
        <taxon>Streptophyta</taxon>
        <taxon>Embryophyta</taxon>
        <taxon>Tracheophyta</taxon>
        <taxon>Polypodiopsida</taxon>
        <taxon>Polypodiidae</taxon>
        <taxon>Polypodiales</taxon>
        <taxon>Pteridineae</taxon>
        <taxon>Pteridaceae</taxon>
        <taxon>Parkerioideae</taxon>
        <taxon>Ceratopteris</taxon>
    </lineage>
</organism>
<dbReference type="InterPro" id="IPR058536">
    <property type="entry name" value="Ig_CFAP65_4th"/>
</dbReference>
<feature type="domain" description="CFAP65-like ninth Ig-like" evidence="3">
    <location>
        <begin position="991"/>
        <end position="1169"/>
    </location>
</feature>
<dbReference type="Gene3D" id="2.60.40.10">
    <property type="entry name" value="Immunoglobulins"/>
    <property type="match status" value="9"/>
</dbReference>
<name>A0A8T2Q0P8_CERRI</name>
<evidence type="ECO:0000259" key="5">
    <source>
        <dbReference type="Pfam" id="PF25249"/>
    </source>
</evidence>
<evidence type="ECO:0000313" key="6">
    <source>
        <dbReference type="EMBL" id="KAH7277422.1"/>
    </source>
</evidence>
<keyword evidence="7" id="KW-1185">Reference proteome</keyword>
<dbReference type="InterPro" id="IPR057467">
    <property type="entry name" value="Ig_CFAP65_8th"/>
</dbReference>
<dbReference type="OrthoDB" id="415597at2759"/>
<dbReference type="InterPro" id="IPR057470">
    <property type="entry name" value="Ig_CFAP65_7th"/>
</dbReference>
<proteinExistence type="predicted"/>
<evidence type="ECO:0000313" key="7">
    <source>
        <dbReference type="Proteomes" id="UP000825935"/>
    </source>
</evidence>
<dbReference type="Pfam" id="PF25248">
    <property type="entry name" value="Ig_CFAP65_8th"/>
    <property type="match status" value="1"/>
</dbReference>
<dbReference type="GO" id="GO:0005737">
    <property type="term" value="C:cytoplasm"/>
    <property type="evidence" value="ECO:0007669"/>
    <property type="project" value="UniProtKB-SubCell"/>
</dbReference>
<dbReference type="InterPro" id="IPR056305">
    <property type="entry name" value="Ig_CFAP65_10th"/>
</dbReference>
<dbReference type="InterPro" id="IPR013783">
    <property type="entry name" value="Ig-like_fold"/>
</dbReference>
<dbReference type="InterPro" id="IPR008962">
    <property type="entry name" value="PapD-like_sf"/>
</dbReference>
<reference evidence="6" key="1">
    <citation type="submission" date="2021-08" db="EMBL/GenBank/DDBJ databases">
        <title>WGS assembly of Ceratopteris richardii.</title>
        <authorList>
            <person name="Marchant D.B."/>
            <person name="Chen G."/>
            <person name="Jenkins J."/>
            <person name="Shu S."/>
            <person name="Leebens-Mack J."/>
            <person name="Grimwood J."/>
            <person name="Schmutz J."/>
            <person name="Soltis P."/>
            <person name="Soltis D."/>
            <person name="Chen Z.-H."/>
        </authorList>
    </citation>
    <scope>NUCLEOTIDE SEQUENCE</scope>
    <source>
        <strain evidence="6">Whitten #5841</strain>
        <tissue evidence="6">Leaf</tissue>
    </source>
</reference>
<dbReference type="GO" id="GO:0031514">
    <property type="term" value="C:motile cilium"/>
    <property type="evidence" value="ECO:0007669"/>
    <property type="project" value="UniProtKB-SubCell"/>
</dbReference>
<dbReference type="Pfam" id="PF24507">
    <property type="entry name" value="Ig_CFAP65_4th"/>
    <property type="match status" value="1"/>
</dbReference>
<dbReference type="Pfam" id="PF24816">
    <property type="entry name" value="Ig_CFAP65__9th"/>
    <property type="match status" value="1"/>
</dbReference>
<dbReference type="Pfam" id="PF25249">
    <property type="entry name" value="Ig_CFAP65_7th"/>
    <property type="match status" value="1"/>
</dbReference>
<dbReference type="Pfam" id="PF24291">
    <property type="entry name" value="Ig_CFAP65"/>
    <property type="match status" value="1"/>
</dbReference>
<accession>A0A8T2Q0P8</accession>
<evidence type="ECO:0000259" key="1">
    <source>
        <dbReference type="Pfam" id="PF24291"/>
    </source>
</evidence>
<sequence>MKQDGGFECVNSVEWREWVPGEEYRKVLLIKNVSRFVQTLNWKKPACPCFDTEFYGPLRVNPGVTAAVGLLFRPSKPSDFTSQLHFSATKGSFSVILKGLSPAGHIQCQKNLSFGTSAVNATAQQFFPFTNPGSDATSFEWVIEPPFFIAPKAGCIEGEETIWGTCYFSPEKACTYSTQAMCIVHENSPAIMHVDGTGKHNSFKIQPSILEFGDVLVGSARQLVFSILNTSDIVAKIRLDVVDDHIHPSLTEFSVDLTEGLIPPNEFLSVKVLYSPHSAGSFSSGQIIITSSSQYGASLTCTGYALQPSVSISASVDFGSSPLGSSISSSLLLCNMSKIHACFQFIPTSATIFGVHPEKGVIRPQSNRRIYIRFKPQEARNYYRRVFCIVQDQHLLFCDLIGSCYLDKVNFPTLQLPNITQKWNLSSDSLCGFQSSSTGIEEISFSQTSSDTFIYPCENSLGIHIDVYEDSFVGDEKKKASLQCFTKDVSEKVCMVKKLWEEYFLGRSQCLDFVEITPEVLNFGDIPYLQVSEKQDVVVRNVSDLTISCTWQISNASDEYSSSVETLPSQGPWIKEKIIDGFQVSPREATILPQSYMTFYITFMPKKRNQFYVEALNLCIFQMCKHVTIPYQASVQVTGSSFDSDQHKFLPQAYFFPSSIALPSALLGSRVYQTVALRNQSCTPLRFAFDTSNLSRSFSVKPLQGIIEEKGFQLISFCFQAGDPSSHIVKLPCILNDNSNEKIMLTIIARSDVLKVELEEGDLIHFEPTNVGVCAGKTITLWNRSSIPAVFKWNVPREVSDIFTFKPFGGVIFGNQRVKIDCSFCPTLPLGFRADIFCLTAAINEKIPYNGEHGSAFVLSESCKVTATFRGEGRNGSVKIEPQQVDLGTVIVGFPQQCKVTITNTTDAPVTYALNYKSLNETRNEDYKLKLDKSQGSIPSLSSTEVYVTFKPNIVSCFSVCILCNIDPYMDFEGSTERMPQCLLSARALFPSLSICGVRGERFSQAQAWHKLQLDAFELLLAQSEIKQDVGLNGCLDLFGLGGSFHEHWSSAFDFRFGRGHLSSKPTVFILVFECRNDLPVSWKIRLWNDKDVDLENWVDKPEPNDEKEQMYMNVRNQGLIQVFPSQGLLNPKERIQIKFIYRHYVEGTHVFPAILQIKNGSALPIMFCGETLPRELNFLSVESETFHLSPIEVGHANPPLQTFELRNDGNSELHYEVELGHLRDLQEENFGFKVLECLNPVGSIPAFETLLLNWKFQPIEAKCYATDVFISVHHGEGVILHIEGNGIKKTEPESRPEFLEGKIDCLHPLLTSCKWVGLPAMLTLEQLNYGNVLALSSVERIIAVKNVSEDSKISFTWQSSYAADNSVYGQFSIMPINGVIECGGSCICKITFTAGIHPQCFETTLYCHIKEVNPENVSLEDHQLHSAGGDEYGDEIFAQEWERLGSPTSIVKEVDYRTHVISNLTYSTNLRLPRLSAKGPLRFSSAILKPLTDDEQGTRSEHTKKSEGVLYLTVIGSIYSTETSTMPSIVFDQTQGLKGCIDVRMQLLVKMLGEALQEVAGVQVAKSRVQRMIPSYFEQFGDCGHLINVKDYLRQSNNKNAPVVSSSESILTTRSCPQVEMSVRVFDLTKSMLEHLLFEAVKELHDCETMAMLRGSS</sequence>
<feature type="domain" description="CFAP65 tenth Ig-like" evidence="1">
    <location>
        <begin position="1183"/>
        <end position="1291"/>
    </location>
</feature>